<feature type="region of interest" description="Disordered" evidence="1">
    <location>
        <begin position="1"/>
        <end position="20"/>
    </location>
</feature>
<dbReference type="EMBL" id="JAINDJ010000002">
    <property type="protein sequence ID" value="KAG9458930.1"/>
    <property type="molecule type" value="Genomic_DNA"/>
</dbReference>
<feature type="compositionally biased region" description="Basic and acidic residues" evidence="1">
    <location>
        <begin position="9"/>
        <end position="20"/>
    </location>
</feature>
<gene>
    <name evidence="2" type="ORF">H6P81_003438</name>
</gene>
<sequence length="87" mass="9932">MAGSGRSWIAKDKKMNERRGCKFSEEWEEEEGKARKIRGHKWLENGGFGDSAKRRGVLKRGIVQRQSSFSAGRHVAFKKKLKRAQGV</sequence>
<keyword evidence="3" id="KW-1185">Reference proteome</keyword>
<accession>A0AAV7FCK0</accession>
<reference evidence="2 3" key="1">
    <citation type="submission" date="2021-07" db="EMBL/GenBank/DDBJ databases">
        <title>The Aristolochia fimbriata genome: insights into angiosperm evolution, floral development and chemical biosynthesis.</title>
        <authorList>
            <person name="Jiao Y."/>
        </authorList>
    </citation>
    <scope>NUCLEOTIDE SEQUENCE [LARGE SCALE GENOMIC DNA]</scope>
    <source>
        <strain evidence="2">IBCAS-2021</strain>
        <tissue evidence="2">Leaf</tissue>
    </source>
</reference>
<protein>
    <submittedName>
        <fullName evidence="2">Uncharacterized protein</fullName>
    </submittedName>
</protein>
<proteinExistence type="predicted"/>
<evidence type="ECO:0000256" key="1">
    <source>
        <dbReference type="SAM" id="MobiDB-lite"/>
    </source>
</evidence>
<organism evidence="2 3">
    <name type="scientific">Aristolochia fimbriata</name>
    <name type="common">White veined hardy Dutchman's pipe vine</name>
    <dbReference type="NCBI Taxonomy" id="158543"/>
    <lineage>
        <taxon>Eukaryota</taxon>
        <taxon>Viridiplantae</taxon>
        <taxon>Streptophyta</taxon>
        <taxon>Embryophyta</taxon>
        <taxon>Tracheophyta</taxon>
        <taxon>Spermatophyta</taxon>
        <taxon>Magnoliopsida</taxon>
        <taxon>Magnoliidae</taxon>
        <taxon>Piperales</taxon>
        <taxon>Aristolochiaceae</taxon>
        <taxon>Aristolochia</taxon>
    </lineage>
</organism>
<name>A0AAV7FCK0_ARIFI</name>
<evidence type="ECO:0000313" key="3">
    <source>
        <dbReference type="Proteomes" id="UP000825729"/>
    </source>
</evidence>
<evidence type="ECO:0000313" key="2">
    <source>
        <dbReference type="EMBL" id="KAG9458930.1"/>
    </source>
</evidence>
<dbReference type="Proteomes" id="UP000825729">
    <property type="component" value="Unassembled WGS sequence"/>
</dbReference>
<comment type="caution">
    <text evidence="2">The sequence shown here is derived from an EMBL/GenBank/DDBJ whole genome shotgun (WGS) entry which is preliminary data.</text>
</comment>
<dbReference type="AlphaFoldDB" id="A0AAV7FCK0"/>